<feature type="non-terminal residue" evidence="1">
    <location>
        <position position="1"/>
    </location>
</feature>
<proteinExistence type="predicted"/>
<accession>A0A2G9R6R8</accession>
<dbReference type="NCBIfam" id="NF041940">
    <property type="entry name" value="choice_anch_X"/>
    <property type="match status" value="1"/>
</dbReference>
<dbReference type="Proteomes" id="UP000228934">
    <property type="component" value="Unassembled WGS sequence"/>
</dbReference>
<dbReference type="AlphaFoldDB" id="A0A2G9R6R8"/>
<evidence type="ECO:0000313" key="1">
    <source>
        <dbReference type="EMBL" id="PIO23578.1"/>
    </source>
</evidence>
<name>A0A2G9R6R8_AQUCT</name>
<reference evidence="2" key="1">
    <citation type="journal article" date="2017" name="Nat. Commun.">
        <title>The North American bullfrog draft genome provides insight into hormonal regulation of long noncoding RNA.</title>
        <authorList>
            <person name="Hammond S.A."/>
            <person name="Warren R.L."/>
            <person name="Vandervalk B.P."/>
            <person name="Kucuk E."/>
            <person name="Khan H."/>
            <person name="Gibb E.A."/>
            <person name="Pandoh P."/>
            <person name="Kirk H."/>
            <person name="Zhao Y."/>
            <person name="Jones M."/>
            <person name="Mungall A.J."/>
            <person name="Coope R."/>
            <person name="Pleasance S."/>
            <person name="Moore R.A."/>
            <person name="Holt R.A."/>
            <person name="Round J.M."/>
            <person name="Ohora S."/>
            <person name="Walle B.V."/>
            <person name="Veldhoen N."/>
            <person name="Helbing C.C."/>
            <person name="Birol I."/>
        </authorList>
    </citation>
    <scope>NUCLEOTIDE SEQUENCE [LARGE SCALE GENOMIC DNA]</scope>
</reference>
<keyword evidence="2" id="KW-1185">Reference proteome</keyword>
<evidence type="ECO:0000313" key="2">
    <source>
        <dbReference type="Proteomes" id="UP000228934"/>
    </source>
</evidence>
<gene>
    <name evidence="1" type="ORF">AB205_0121100</name>
</gene>
<dbReference type="OrthoDB" id="687730at2759"/>
<organism evidence="1 2">
    <name type="scientific">Aquarana catesbeiana</name>
    <name type="common">American bullfrog</name>
    <name type="synonym">Rana catesbeiana</name>
    <dbReference type="NCBI Taxonomy" id="8400"/>
    <lineage>
        <taxon>Eukaryota</taxon>
        <taxon>Metazoa</taxon>
        <taxon>Chordata</taxon>
        <taxon>Craniata</taxon>
        <taxon>Vertebrata</taxon>
        <taxon>Euteleostomi</taxon>
        <taxon>Amphibia</taxon>
        <taxon>Batrachia</taxon>
        <taxon>Anura</taxon>
        <taxon>Neobatrachia</taxon>
        <taxon>Ranoidea</taxon>
        <taxon>Ranidae</taxon>
        <taxon>Aquarana</taxon>
    </lineage>
</organism>
<protein>
    <submittedName>
        <fullName evidence="1">Uncharacterized protein</fullName>
    </submittedName>
</protein>
<sequence>YLQIGPWHYTLCNTLTTTQAIGITVTSKAVDENVPPVTVNAHMDKHANNYPNPMVVYASVNQGFLPVIYAKVTAIIEPTIGAPITLELLDNGSGPDIVKNDGIYSRYLTTFTVNGRYGLKVRVESTNNRTRLALPRNRALYVPGYADNGGSDDGRRHFRRKGECLPLTHDFRFRVAALRGKPGTGWRRVWDAHRQRGTR</sequence>
<dbReference type="EMBL" id="KV966718">
    <property type="protein sequence ID" value="PIO23578.1"/>
    <property type="molecule type" value="Genomic_DNA"/>
</dbReference>